<evidence type="ECO:0000313" key="3">
    <source>
        <dbReference type="EMBL" id="CAI9958526.1"/>
    </source>
</evidence>
<dbReference type="Proteomes" id="UP001642409">
    <property type="component" value="Unassembled WGS sequence"/>
</dbReference>
<protein>
    <submittedName>
        <fullName evidence="3">Cathepsin B</fullName>
    </submittedName>
    <submittedName>
        <fullName evidence="4">Cathepsin_B</fullName>
    </submittedName>
</protein>
<comment type="similarity">
    <text evidence="1">Belongs to the peptidase C1 family.</text>
</comment>
<dbReference type="AlphaFoldDB" id="A0AA86UNS2"/>
<dbReference type="GO" id="GO:0008234">
    <property type="term" value="F:cysteine-type peptidase activity"/>
    <property type="evidence" value="ECO:0007669"/>
    <property type="project" value="InterPro"/>
</dbReference>
<evidence type="ECO:0000256" key="1">
    <source>
        <dbReference type="ARBA" id="ARBA00008455"/>
    </source>
</evidence>
<dbReference type="SMART" id="SM00645">
    <property type="entry name" value="Pept_C1"/>
    <property type="match status" value="1"/>
</dbReference>
<dbReference type="PANTHER" id="PTHR12411">
    <property type="entry name" value="CYSTEINE PROTEASE FAMILY C1-RELATED"/>
    <property type="match status" value="1"/>
</dbReference>
<dbReference type="SUPFAM" id="SSF54001">
    <property type="entry name" value="Cysteine proteinases"/>
    <property type="match status" value="1"/>
</dbReference>
<dbReference type="InterPro" id="IPR000668">
    <property type="entry name" value="Peptidase_C1A_C"/>
</dbReference>
<gene>
    <name evidence="4" type="ORF">HINF_LOCUS22055</name>
    <name evidence="3" type="ORF">HINF_LOCUS46171</name>
</gene>
<dbReference type="Gene3D" id="3.90.70.10">
    <property type="entry name" value="Cysteine proteinases"/>
    <property type="match status" value="1"/>
</dbReference>
<evidence type="ECO:0000259" key="2">
    <source>
        <dbReference type="SMART" id="SM00645"/>
    </source>
</evidence>
<keyword evidence="5" id="KW-1185">Reference proteome</keyword>
<evidence type="ECO:0000313" key="5">
    <source>
        <dbReference type="Proteomes" id="UP001642409"/>
    </source>
</evidence>
<organism evidence="3">
    <name type="scientific">Hexamita inflata</name>
    <dbReference type="NCBI Taxonomy" id="28002"/>
    <lineage>
        <taxon>Eukaryota</taxon>
        <taxon>Metamonada</taxon>
        <taxon>Diplomonadida</taxon>
        <taxon>Hexamitidae</taxon>
        <taxon>Hexamitinae</taxon>
        <taxon>Hexamita</taxon>
    </lineage>
</organism>
<dbReference type="EMBL" id="CAXDID020000061">
    <property type="protein sequence ID" value="CAL6010375.1"/>
    <property type="molecule type" value="Genomic_DNA"/>
</dbReference>
<dbReference type="InterPro" id="IPR013128">
    <property type="entry name" value="Peptidase_C1A"/>
</dbReference>
<reference evidence="3" key="1">
    <citation type="submission" date="2023-06" db="EMBL/GenBank/DDBJ databases">
        <authorList>
            <person name="Kurt Z."/>
        </authorList>
    </citation>
    <scope>NUCLEOTIDE SEQUENCE</scope>
</reference>
<dbReference type="GO" id="GO:0006508">
    <property type="term" value="P:proteolysis"/>
    <property type="evidence" value="ECO:0007669"/>
    <property type="project" value="InterPro"/>
</dbReference>
<accession>A0AA86UNS2</accession>
<dbReference type="Pfam" id="PF00112">
    <property type="entry name" value="Peptidase_C1"/>
    <property type="match status" value="1"/>
</dbReference>
<feature type="domain" description="Peptidase C1A papain C-terminal" evidence="2">
    <location>
        <begin position="1"/>
        <end position="182"/>
    </location>
</feature>
<proteinExistence type="inferred from homology"/>
<evidence type="ECO:0000313" key="4">
    <source>
        <dbReference type="EMBL" id="CAL6010375.1"/>
    </source>
</evidence>
<sequence>MSCWAMSAVGSFSDNRCIQGKDATRVTYSEQYEISCDHIDRGCEGGYLYFDVSFMKKKGVPTNKCVSYKSGKDGKTRACPTKCDDGSAIPAQFKIDKYENVCQGEEFIMAALTKGTVQTAFNVYSDFNYTNGIYHTSLDQLKVVMLLQQLDMAKKTVSSTGTFVTHGAPHGERRATSVLSVVRTNATLKKNASCRLSYDSFLNIQYQQYQVDCTIRCVTPYFIKQYLQIFTTLQIDSYDNFQKNPQKFIQAN</sequence>
<dbReference type="InterPro" id="IPR038765">
    <property type="entry name" value="Papain-like_cys_pep_sf"/>
</dbReference>
<comment type="caution">
    <text evidence="3">The sequence shown here is derived from an EMBL/GenBank/DDBJ whole genome shotgun (WGS) entry which is preliminary data.</text>
</comment>
<name>A0AA86UNS2_9EUKA</name>
<reference evidence="4 5" key="2">
    <citation type="submission" date="2024-07" db="EMBL/GenBank/DDBJ databases">
        <authorList>
            <person name="Akdeniz Z."/>
        </authorList>
    </citation>
    <scope>NUCLEOTIDE SEQUENCE [LARGE SCALE GENOMIC DNA]</scope>
</reference>
<dbReference type="EMBL" id="CATOUU010000906">
    <property type="protein sequence ID" value="CAI9958526.1"/>
    <property type="molecule type" value="Genomic_DNA"/>
</dbReference>